<feature type="transmembrane region" description="Helical" evidence="3">
    <location>
        <begin position="73"/>
        <end position="102"/>
    </location>
</feature>
<evidence type="ECO:0000256" key="2">
    <source>
        <dbReference type="ARBA" id="ARBA00023136"/>
    </source>
</evidence>
<reference evidence="4" key="1">
    <citation type="submission" date="2021-01" db="UniProtKB">
        <authorList>
            <consortium name="EnsemblPlants"/>
        </authorList>
    </citation>
    <scope>IDENTIFICATION</scope>
</reference>
<dbReference type="EnsemblPlants" id="Kaladp0051s0031.1.v1.1">
    <property type="protein sequence ID" value="Kaladp0051s0031.1.v1.1.CDS.1"/>
    <property type="gene ID" value="Kaladp0051s0031.v1.1"/>
</dbReference>
<organism evidence="4 5">
    <name type="scientific">Kalanchoe fedtschenkoi</name>
    <name type="common">Lavender scallops</name>
    <name type="synonym">South American air plant</name>
    <dbReference type="NCBI Taxonomy" id="63787"/>
    <lineage>
        <taxon>Eukaryota</taxon>
        <taxon>Viridiplantae</taxon>
        <taxon>Streptophyta</taxon>
        <taxon>Embryophyta</taxon>
        <taxon>Tracheophyta</taxon>
        <taxon>Spermatophyta</taxon>
        <taxon>Magnoliopsida</taxon>
        <taxon>eudicotyledons</taxon>
        <taxon>Gunneridae</taxon>
        <taxon>Pentapetalae</taxon>
        <taxon>Saxifragales</taxon>
        <taxon>Crassulaceae</taxon>
        <taxon>Kalanchoe</taxon>
    </lineage>
</organism>
<evidence type="ECO:0008006" key="6">
    <source>
        <dbReference type="Google" id="ProtNLM"/>
    </source>
</evidence>
<name>A0A7N0U1M5_KALFE</name>
<protein>
    <recommendedName>
        <fullName evidence="6">Late embryogenesis abundant protein LEA-2 subgroup domain-containing protein</fullName>
    </recommendedName>
</protein>
<accession>A0A7N0U1M5</accession>
<dbReference type="OMA" id="FQRTNPI"/>
<keyword evidence="3" id="KW-1133">Transmembrane helix</keyword>
<proteinExistence type="predicted"/>
<comment type="subcellular location">
    <subcellularLocation>
        <location evidence="1">Membrane</location>
    </subcellularLocation>
</comment>
<dbReference type="AlphaFoldDB" id="A0A7N0U1M5"/>
<sequence length="256" mass="29084">MFPLPPPPHMEINLAGKENMSTPLNPGAKKTGSSPFSIMGTPRSMWMATPRAIFGRSRATQIMLHQPRKTTPVTWCVAIVCLIFSLLLIFFGIATLIIFLAVKPRTPLFDIPNASLSTVYFDSPEYFNGNFNFVANFTNPNKKIDVQFEHAEVDLFFFDKLIATASLQPFHQRRGEVRLQSVQLISSLVLLPKNLAVRLQNQVQRNRIMYNIRGTFKVRANVGTVHYSYWLHGRCQLEMTGPPYGVLLARRCITKR</sequence>
<dbReference type="PANTHER" id="PTHR31234:SF42">
    <property type="entry name" value="LATE EMBRYOGENESIS ABUNDANT (LEA) HYDROXYPROLINE-RICH GLYCOPROTEIN FAMILY"/>
    <property type="match status" value="1"/>
</dbReference>
<keyword evidence="2 3" id="KW-0472">Membrane</keyword>
<evidence type="ECO:0000256" key="3">
    <source>
        <dbReference type="SAM" id="Phobius"/>
    </source>
</evidence>
<evidence type="ECO:0000313" key="4">
    <source>
        <dbReference type="EnsemblPlants" id="Kaladp0051s0031.1.v1.1.CDS.1"/>
    </source>
</evidence>
<dbReference type="InterPro" id="IPR044839">
    <property type="entry name" value="NDR1-like"/>
</dbReference>
<dbReference type="GO" id="GO:0098542">
    <property type="term" value="P:defense response to other organism"/>
    <property type="evidence" value="ECO:0007669"/>
    <property type="project" value="InterPro"/>
</dbReference>
<dbReference type="Gramene" id="Kaladp0051s0031.1.v1.1">
    <property type="protein sequence ID" value="Kaladp0051s0031.1.v1.1.CDS.1"/>
    <property type="gene ID" value="Kaladp0051s0031.v1.1"/>
</dbReference>
<evidence type="ECO:0000313" key="5">
    <source>
        <dbReference type="Proteomes" id="UP000594263"/>
    </source>
</evidence>
<evidence type="ECO:0000256" key="1">
    <source>
        <dbReference type="ARBA" id="ARBA00004370"/>
    </source>
</evidence>
<dbReference type="Proteomes" id="UP000594263">
    <property type="component" value="Unplaced"/>
</dbReference>
<dbReference type="GO" id="GO:0005886">
    <property type="term" value="C:plasma membrane"/>
    <property type="evidence" value="ECO:0007669"/>
    <property type="project" value="TreeGrafter"/>
</dbReference>
<dbReference type="PANTHER" id="PTHR31234">
    <property type="entry name" value="LATE EMBRYOGENESIS ABUNDANT (LEA) HYDROXYPROLINE-RICH GLYCOPROTEIN FAMILY"/>
    <property type="match status" value="1"/>
</dbReference>
<keyword evidence="3" id="KW-0812">Transmembrane</keyword>
<keyword evidence="5" id="KW-1185">Reference proteome</keyword>